<reference evidence="2 3" key="1">
    <citation type="submission" date="2020-12" db="EMBL/GenBank/DDBJ databases">
        <title>WGS of Thermoactinomyces spp.</title>
        <authorList>
            <person name="Cheng K."/>
        </authorList>
    </citation>
    <scope>NUCLEOTIDE SEQUENCE [LARGE SCALE GENOMIC DNA]</scope>
    <source>
        <strain evidence="3">CICC 10650\ACCC 41061</strain>
    </source>
</reference>
<keyword evidence="1" id="KW-0472">Membrane</keyword>
<proteinExistence type="predicted"/>
<dbReference type="Proteomes" id="UP000641910">
    <property type="component" value="Unassembled WGS sequence"/>
</dbReference>
<feature type="transmembrane region" description="Helical" evidence="1">
    <location>
        <begin position="65"/>
        <end position="98"/>
    </location>
</feature>
<keyword evidence="3" id="KW-1185">Reference proteome</keyword>
<keyword evidence="1" id="KW-0812">Transmembrane</keyword>
<sequence>MDKFTESLSKVGDWLGDKISGAWEWTKEKASAFWDWFTEICSKIAEVVIDTLSAVWDWIVKFKEYIAFAGVLILGIVLCIFATPLGIAVLSGMALSFVISMALN</sequence>
<comment type="caution">
    <text evidence="2">The sequence shown here is derived from an EMBL/GenBank/DDBJ whole genome shotgun (WGS) entry which is preliminary data.</text>
</comment>
<dbReference type="RefSeq" id="WP_206760036.1">
    <property type="nucleotide sequence ID" value="NZ_JAECVU010000006.1"/>
</dbReference>
<organism evidence="2 3">
    <name type="scientific">Thermoactinomyces vulgaris</name>
    <dbReference type="NCBI Taxonomy" id="2026"/>
    <lineage>
        <taxon>Bacteria</taxon>
        <taxon>Bacillati</taxon>
        <taxon>Bacillota</taxon>
        <taxon>Bacilli</taxon>
        <taxon>Bacillales</taxon>
        <taxon>Thermoactinomycetaceae</taxon>
        <taxon>Thermoactinomyces</taxon>
    </lineage>
</organism>
<name>A0ABS0QK63_THEVU</name>
<protein>
    <submittedName>
        <fullName evidence="2">Uncharacterized protein</fullName>
    </submittedName>
</protein>
<gene>
    <name evidence="2" type="ORF">I8U22_10060</name>
</gene>
<dbReference type="EMBL" id="JAECVU010000006">
    <property type="protein sequence ID" value="MBH8589149.1"/>
    <property type="molecule type" value="Genomic_DNA"/>
</dbReference>
<feature type="non-terminal residue" evidence="2">
    <location>
        <position position="104"/>
    </location>
</feature>
<keyword evidence="1" id="KW-1133">Transmembrane helix</keyword>
<evidence type="ECO:0000313" key="3">
    <source>
        <dbReference type="Proteomes" id="UP000641910"/>
    </source>
</evidence>
<accession>A0ABS0QK63</accession>
<evidence type="ECO:0000313" key="2">
    <source>
        <dbReference type="EMBL" id="MBH8589149.1"/>
    </source>
</evidence>
<evidence type="ECO:0000256" key="1">
    <source>
        <dbReference type="SAM" id="Phobius"/>
    </source>
</evidence>